<reference evidence="7 8" key="1">
    <citation type="submission" date="2016-10" db="EMBL/GenBank/DDBJ databases">
        <authorList>
            <person name="de Groot N.N."/>
        </authorList>
    </citation>
    <scope>NUCLEOTIDE SEQUENCE [LARGE SCALE GENOMIC DNA]</scope>
    <source>
        <strain evidence="7 8">DSM 25584</strain>
    </source>
</reference>
<proteinExistence type="predicted"/>
<keyword evidence="8" id="KW-1185">Reference proteome</keyword>
<dbReference type="GO" id="GO:0097367">
    <property type="term" value="F:carbohydrate derivative binding"/>
    <property type="evidence" value="ECO:0007669"/>
    <property type="project" value="InterPro"/>
</dbReference>
<dbReference type="EC" id="2.6.1.16" evidence="2"/>
<keyword evidence="4 7" id="KW-0032">Aminotransferase</keyword>
<evidence type="ECO:0000256" key="5">
    <source>
        <dbReference type="ARBA" id="ARBA00022962"/>
    </source>
</evidence>
<dbReference type="Proteomes" id="UP000199415">
    <property type="component" value="Unassembled WGS sequence"/>
</dbReference>
<keyword evidence="5" id="KW-0315">Glutamine amidotransferase</keyword>
<evidence type="ECO:0000256" key="4">
    <source>
        <dbReference type="ARBA" id="ARBA00022576"/>
    </source>
</evidence>
<dbReference type="InterPro" id="IPR001347">
    <property type="entry name" value="SIS_dom"/>
</dbReference>
<dbReference type="GO" id="GO:0004360">
    <property type="term" value="F:glutamine-fructose-6-phosphate transaminase (isomerizing) activity"/>
    <property type="evidence" value="ECO:0007669"/>
    <property type="project" value="UniProtKB-EC"/>
</dbReference>
<dbReference type="InterPro" id="IPR046348">
    <property type="entry name" value="SIS_dom_sf"/>
</dbReference>
<dbReference type="GO" id="GO:0006002">
    <property type="term" value="P:fructose 6-phosphate metabolic process"/>
    <property type="evidence" value="ECO:0007669"/>
    <property type="project" value="TreeGrafter"/>
</dbReference>
<dbReference type="PANTHER" id="PTHR10937">
    <property type="entry name" value="GLUCOSAMINE--FRUCTOSE-6-PHOSPHATE AMINOTRANSFERASE, ISOMERIZING"/>
    <property type="match status" value="1"/>
</dbReference>
<dbReference type="SUPFAM" id="SSF53697">
    <property type="entry name" value="SIS domain"/>
    <property type="match status" value="1"/>
</dbReference>
<dbReference type="Pfam" id="PF01380">
    <property type="entry name" value="SIS"/>
    <property type="match status" value="1"/>
</dbReference>
<evidence type="ECO:0000313" key="7">
    <source>
        <dbReference type="EMBL" id="SDG19675.1"/>
    </source>
</evidence>
<evidence type="ECO:0000259" key="6">
    <source>
        <dbReference type="PROSITE" id="PS51464"/>
    </source>
</evidence>
<evidence type="ECO:0000256" key="2">
    <source>
        <dbReference type="ARBA" id="ARBA00012916"/>
    </source>
</evidence>
<dbReference type="AlphaFoldDB" id="A0A1G7S9F1"/>
<sequence>MPTFTYDEQIASQPAAVRDALGSIAAPALDPARPVVFTGIGTSLHACRIAARWTAALTDGAIRPHAVEAHELAGQAPLRADDQVVVVSHRGSKRFPNAVLQRARDVGARTVAVTGDGPHEPDADTVLRTCAGERAATHTVSYLTALAALGRLVAGLLGEAAARPLTAALAAVPEHLQQAVDAPAPVAAAEQLAARSPLVMAGFGLDAVTAGEAALKIKEGAYLWAEGMSVEAALHGPAAVYQEPAAMVTIAPAGDDGGRIGQLQQLGRDLGLPVVTCASEPEADLWFPEAPAMVQPMLSIVPLQRLVAELARLRGTNPDTIRTDEEPWASAMKRVRL</sequence>
<evidence type="ECO:0000256" key="1">
    <source>
        <dbReference type="ARBA" id="ARBA00001031"/>
    </source>
</evidence>
<dbReference type="RefSeq" id="WP_090020232.1">
    <property type="nucleotide sequence ID" value="NZ_FNCE01000006.1"/>
</dbReference>
<comment type="catalytic activity">
    <reaction evidence="1">
        <text>D-fructose 6-phosphate + L-glutamine = D-glucosamine 6-phosphate + L-glutamate</text>
        <dbReference type="Rhea" id="RHEA:13237"/>
        <dbReference type="ChEBI" id="CHEBI:29985"/>
        <dbReference type="ChEBI" id="CHEBI:58359"/>
        <dbReference type="ChEBI" id="CHEBI:58725"/>
        <dbReference type="ChEBI" id="CHEBI:61527"/>
        <dbReference type="EC" id="2.6.1.16"/>
    </reaction>
</comment>
<keyword evidence="7" id="KW-0808">Transferase</keyword>
<dbReference type="OrthoDB" id="9761808at2"/>
<gene>
    <name evidence="7" type="ORF">SAMN05216241_106171</name>
</gene>
<name>A0A1G7S9F1_9PROT</name>
<dbReference type="PANTHER" id="PTHR10937:SF0">
    <property type="entry name" value="GLUTAMINE--FRUCTOSE-6-PHOSPHATE TRANSAMINASE (ISOMERIZING)"/>
    <property type="match status" value="1"/>
</dbReference>
<evidence type="ECO:0000256" key="3">
    <source>
        <dbReference type="ARBA" id="ARBA00016090"/>
    </source>
</evidence>
<organism evidence="7 8">
    <name type="scientific">Limimonas halophila</name>
    <dbReference type="NCBI Taxonomy" id="1082479"/>
    <lineage>
        <taxon>Bacteria</taxon>
        <taxon>Pseudomonadati</taxon>
        <taxon>Pseudomonadota</taxon>
        <taxon>Alphaproteobacteria</taxon>
        <taxon>Rhodospirillales</taxon>
        <taxon>Rhodovibrionaceae</taxon>
        <taxon>Limimonas</taxon>
    </lineage>
</organism>
<dbReference type="GO" id="GO:0006047">
    <property type="term" value="P:UDP-N-acetylglucosamine metabolic process"/>
    <property type="evidence" value="ECO:0007669"/>
    <property type="project" value="TreeGrafter"/>
</dbReference>
<dbReference type="PROSITE" id="PS51464">
    <property type="entry name" value="SIS"/>
    <property type="match status" value="1"/>
</dbReference>
<accession>A0A1G7S9F1</accession>
<evidence type="ECO:0000313" key="8">
    <source>
        <dbReference type="Proteomes" id="UP000199415"/>
    </source>
</evidence>
<feature type="domain" description="SIS" evidence="6">
    <location>
        <begin position="25"/>
        <end position="159"/>
    </location>
</feature>
<protein>
    <recommendedName>
        <fullName evidence="3">Glutamine--fructose-6-phosphate aminotransferase [isomerizing]</fullName>
        <ecNumber evidence="2">2.6.1.16</ecNumber>
    </recommendedName>
</protein>
<dbReference type="EMBL" id="FNCE01000006">
    <property type="protein sequence ID" value="SDG19675.1"/>
    <property type="molecule type" value="Genomic_DNA"/>
</dbReference>
<dbReference type="GO" id="GO:0006487">
    <property type="term" value="P:protein N-linked glycosylation"/>
    <property type="evidence" value="ECO:0007669"/>
    <property type="project" value="TreeGrafter"/>
</dbReference>
<dbReference type="STRING" id="1082479.SAMN05216241_106171"/>
<dbReference type="Gene3D" id="3.40.50.10490">
    <property type="entry name" value="Glucose-6-phosphate isomerase like protein, domain 1"/>
    <property type="match status" value="2"/>
</dbReference>